<accession>A0ACB9F6U8</accession>
<reference evidence="2" key="1">
    <citation type="journal article" date="2022" name="Mol. Ecol. Resour.">
        <title>The genomes of chicory, endive, great burdock and yacon provide insights into Asteraceae palaeo-polyploidization history and plant inulin production.</title>
        <authorList>
            <person name="Fan W."/>
            <person name="Wang S."/>
            <person name="Wang H."/>
            <person name="Wang A."/>
            <person name="Jiang F."/>
            <person name="Liu H."/>
            <person name="Zhao H."/>
            <person name="Xu D."/>
            <person name="Zhang Y."/>
        </authorList>
    </citation>
    <scope>NUCLEOTIDE SEQUENCE [LARGE SCALE GENOMIC DNA]</scope>
    <source>
        <strain evidence="2">cv. Punajuju</strain>
    </source>
</reference>
<keyword evidence="2" id="KW-1185">Reference proteome</keyword>
<sequence length="90" mass="9508">MGRRRIRTTIVFCCRLPALPSNSQKSPPPTAIGLAAIVCSSVSPSSSSPPTAIGLAKIVCSSVSAIEFSGGIRIYLCRLGLHLFGSSWFR</sequence>
<dbReference type="Proteomes" id="UP001055811">
    <property type="component" value="Linkage Group LG03"/>
</dbReference>
<comment type="caution">
    <text evidence="1">The sequence shown here is derived from an EMBL/GenBank/DDBJ whole genome shotgun (WGS) entry which is preliminary data.</text>
</comment>
<reference evidence="1 2" key="2">
    <citation type="journal article" date="2022" name="Mol. Ecol. Resour.">
        <title>The genomes of chicory, endive, great burdock and yacon provide insights into Asteraceae paleo-polyploidization history and plant inulin production.</title>
        <authorList>
            <person name="Fan W."/>
            <person name="Wang S."/>
            <person name="Wang H."/>
            <person name="Wang A."/>
            <person name="Jiang F."/>
            <person name="Liu H."/>
            <person name="Zhao H."/>
            <person name="Xu D."/>
            <person name="Zhang Y."/>
        </authorList>
    </citation>
    <scope>NUCLEOTIDE SEQUENCE [LARGE SCALE GENOMIC DNA]</scope>
    <source>
        <strain evidence="2">cv. Punajuju</strain>
        <tissue evidence="1">Leaves</tissue>
    </source>
</reference>
<dbReference type="EMBL" id="CM042011">
    <property type="protein sequence ID" value="KAI3766618.1"/>
    <property type="molecule type" value="Genomic_DNA"/>
</dbReference>
<proteinExistence type="predicted"/>
<gene>
    <name evidence="1" type="ORF">L2E82_16683</name>
</gene>
<organism evidence="1 2">
    <name type="scientific">Cichorium intybus</name>
    <name type="common">Chicory</name>
    <dbReference type="NCBI Taxonomy" id="13427"/>
    <lineage>
        <taxon>Eukaryota</taxon>
        <taxon>Viridiplantae</taxon>
        <taxon>Streptophyta</taxon>
        <taxon>Embryophyta</taxon>
        <taxon>Tracheophyta</taxon>
        <taxon>Spermatophyta</taxon>
        <taxon>Magnoliopsida</taxon>
        <taxon>eudicotyledons</taxon>
        <taxon>Gunneridae</taxon>
        <taxon>Pentapetalae</taxon>
        <taxon>asterids</taxon>
        <taxon>campanulids</taxon>
        <taxon>Asterales</taxon>
        <taxon>Asteraceae</taxon>
        <taxon>Cichorioideae</taxon>
        <taxon>Cichorieae</taxon>
        <taxon>Cichoriinae</taxon>
        <taxon>Cichorium</taxon>
    </lineage>
</organism>
<evidence type="ECO:0000313" key="1">
    <source>
        <dbReference type="EMBL" id="KAI3766618.1"/>
    </source>
</evidence>
<protein>
    <submittedName>
        <fullName evidence="1">Uncharacterized protein</fullName>
    </submittedName>
</protein>
<name>A0ACB9F6U8_CICIN</name>
<evidence type="ECO:0000313" key="2">
    <source>
        <dbReference type="Proteomes" id="UP001055811"/>
    </source>
</evidence>